<dbReference type="Pfam" id="PF02275">
    <property type="entry name" value="CBAH"/>
    <property type="match status" value="1"/>
</dbReference>
<dbReference type="InterPro" id="IPR029055">
    <property type="entry name" value="Ntn_hydrolases_N"/>
</dbReference>
<dbReference type="SUPFAM" id="SSF56235">
    <property type="entry name" value="N-terminal nucleophile aminohydrolases (Ntn hydrolases)"/>
    <property type="match status" value="1"/>
</dbReference>
<dbReference type="InterPro" id="IPR052193">
    <property type="entry name" value="Peptidase_C59"/>
</dbReference>
<dbReference type="EMBL" id="JAYGJQ010000002">
    <property type="protein sequence ID" value="MEA9357356.1"/>
    <property type="molecule type" value="Genomic_DNA"/>
</dbReference>
<gene>
    <name evidence="4" type="ORF">SHI21_14110</name>
</gene>
<dbReference type="InterPro" id="IPR029132">
    <property type="entry name" value="CBAH/NAAA_C"/>
</dbReference>
<dbReference type="PANTHER" id="PTHR35527:SF2">
    <property type="entry name" value="HYDROLASE"/>
    <property type="match status" value="1"/>
</dbReference>
<keyword evidence="5" id="KW-1185">Reference proteome</keyword>
<dbReference type="Gene3D" id="3.60.60.10">
    <property type="entry name" value="Penicillin V Acylase, Chain A"/>
    <property type="match status" value="1"/>
</dbReference>
<keyword evidence="2 4" id="KW-0378">Hydrolase</keyword>
<name>A0ABU5VWB4_9BACT</name>
<evidence type="ECO:0000313" key="4">
    <source>
        <dbReference type="EMBL" id="MEA9357356.1"/>
    </source>
</evidence>
<sequence length="347" mass="39136">MRKLVAIILLCFFIQTGESCTIFSLYPNGQHWVGRTFDWAYGHGLVYTNKRNVTKTSLKLLPTDVTSTWTSKYGSVTFNQFGREFPTGGMNEAGLLIDALELKSSIFPQADTRPSFNELQFMQYVLDNYGSIEALANDLKSIRLSPVGSKLHYFVCDVNQCMTVEYIDGEVVTHSGSTLPISGIANNTYEEHVDYARDFITFGGDKSIVLDSKDSLDRFVRSNYNAKFINQSTDPVQTLFGFLEDVGSTNNRWQLIYNQDEKTITFRTQTHLDKQRKVDLVKIDFSCITSTQYFDLDSDTAGDVNVAFRDFDSEVNLQVIKKSVKMQGLPAALSGRLAIYPSETQCN</sequence>
<dbReference type="Proteomes" id="UP001302274">
    <property type="component" value="Unassembled WGS sequence"/>
</dbReference>
<evidence type="ECO:0000256" key="1">
    <source>
        <dbReference type="ARBA" id="ARBA00006625"/>
    </source>
</evidence>
<dbReference type="PANTHER" id="PTHR35527">
    <property type="entry name" value="CHOLOYLGLYCINE HYDROLASE"/>
    <property type="match status" value="1"/>
</dbReference>
<comment type="similarity">
    <text evidence="1">Belongs to the peptidase C59 family.</text>
</comment>
<evidence type="ECO:0000259" key="3">
    <source>
        <dbReference type="Pfam" id="PF02275"/>
    </source>
</evidence>
<dbReference type="GO" id="GO:0016787">
    <property type="term" value="F:hydrolase activity"/>
    <property type="evidence" value="ECO:0007669"/>
    <property type="project" value="UniProtKB-KW"/>
</dbReference>
<accession>A0ABU5VWB4</accession>
<protein>
    <submittedName>
        <fullName evidence="4">Linear amide C-N hydrolase</fullName>
    </submittedName>
</protein>
<comment type="caution">
    <text evidence="4">The sequence shown here is derived from an EMBL/GenBank/DDBJ whole genome shotgun (WGS) entry which is preliminary data.</text>
</comment>
<feature type="domain" description="Choloylglycine hydrolase/NAAA C-terminal" evidence="3">
    <location>
        <begin position="27"/>
        <end position="200"/>
    </location>
</feature>
<evidence type="ECO:0000256" key="2">
    <source>
        <dbReference type="ARBA" id="ARBA00022801"/>
    </source>
</evidence>
<evidence type="ECO:0000313" key="5">
    <source>
        <dbReference type="Proteomes" id="UP001302274"/>
    </source>
</evidence>
<dbReference type="RefSeq" id="WP_323577335.1">
    <property type="nucleotide sequence ID" value="NZ_JAYGJQ010000002.1"/>
</dbReference>
<organism evidence="4 5">
    <name type="scientific">Bacteriovorax antarcticus</name>
    <dbReference type="NCBI Taxonomy" id="3088717"/>
    <lineage>
        <taxon>Bacteria</taxon>
        <taxon>Pseudomonadati</taxon>
        <taxon>Bdellovibrionota</taxon>
        <taxon>Bacteriovoracia</taxon>
        <taxon>Bacteriovoracales</taxon>
        <taxon>Bacteriovoracaceae</taxon>
        <taxon>Bacteriovorax</taxon>
    </lineage>
</organism>
<reference evidence="4 5" key="1">
    <citation type="submission" date="2023-11" db="EMBL/GenBank/DDBJ databases">
        <title>A Novel Polar Bacteriovorax (B. antarcticus) Isolated from the Biocrust in Antarctica.</title>
        <authorList>
            <person name="Mun W."/>
            <person name="Choi S.Y."/>
            <person name="Mitchell R.J."/>
        </authorList>
    </citation>
    <scope>NUCLEOTIDE SEQUENCE [LARGE SCALE GENOMIC DNA]</scope>
    <source>
        <strain evidence="4 5">PP10</strain>
    </source>
</reference>
<proteinExistence type="inferred from homology"/>